<dbReference type="AlphaFoldDB" id="A0A7U2EQ90"/>
<reference evidence="2" key="1">
    <citation type="journal article" date="2021" name="BMC Genomics">
        <title>Chromosome-level genome assembly and manually-curated proteome of model necrotroph Parastagonospora nodorum Sn15 reveals a genome-wide trove of candidate effector homologs, and redundancy of virulence-related functions within an accessory chromosome.</title>
        <authorList>
            <person name="Bertazzoni S."/>
            <person name="Jones D.A.B."/>
            <person name="Phan H.T."/>
            <person name="Tan K.-C."/>
            <person name="Hane J.K."/>
        </authorList>
    </citation>
    <scope>NUCLEOTIDE SEQUENCE [LARGE SCALE GENOMIC DNA]</scope>
    <source>
        <strain evidence="2">SN15 / ATCC MYA-4574 / FGSC 10173)</strain>
    </source>
</reference>
<accession>A0A7U2EQ90</accession>
<name>A0A7U2EQ90_PHANO</name>
<dbReference type="VEuPathDB" id="FungiDB:JI435_400930"/>
<dbReference type="EMBL" id="CP069023">
    <property type="protein sequence ID" value="QRC91058.1"/>
    <property type="molecule type" value="Genomic_DNA"/>
</dbReference>
<gene>
    <name evidence="1" type="ORF">JI435_400930</name>
</gene>
<keyword evidence="2" id="KW-1185">Reference proteome</keyword>
<evidence type="ECO:0000313" key="2">
    <source>
        <dbReference type="Proteomes" id="UP000663193"/>
    </source>
</evidence>
<protein>
    <submittedName>
        <fullName evidence="1">Uncharacterized protein</fullName>
    </submittedName>
</protein>
<dbReference type="Proteomes" id="UP000663193">
    <property type="component" value="Chromosome 1"/>
</dbReference>
<evidence type="ECO:0000313" key="1">
    <source>
        <dbReference type="EMBL" id="QRC91058.1"/>
    </source>
</evidence>
<sequence length="21" mass="2371">MKPRSLEGATGESRLLAYLMF</sequence>
<proteinExistence type="predicted"/>
<organism evidence="1 2">
    <name type="scientific">Phaeosphaeria nodorum (strain SN15 / ATCC MYA-4574 / FGSC 10173)</name>
    <name type="common">Glume blotch fungus</name>
    <name type="synonym">Parastagonospora nodorum</name>
    <dbReference type="NCBI Taxonomy" id="321614"/>
    <lineage>
        <taxon>Eukaryota</taxon>
        <taxon>Fungi</taxon>
        <taxon>Dikarya</taxon>
        <taxon>Ascomycota</taxon>
        <taxon>Pezizomycotina</taxon>
        <taxon>Dothideomycetes</taxon>
        <taxon>Pleosporomycetidae</taxon>
        <taxon>Pleosporales</taxon>
        <taxon>Pleosporineae</taxon>
        <taxon>Phaeosphaeriaceae</taxon>
        <taxon>Parastagonospora</taxon>
    </lineage>
</organism>